<dbReference type="AlphaFoldDB" id="J0CY15"/>
<accession>J0CY15</accession>
<sequence>MHDTCPVLEILNMPQLESLTLARRQHHKDQVTKKQVAALLHFHTTGNLPLREFRLSDLWISDADLLQIMKRSPRLELLAIVNGKTSDKFLTQSSTKRGRPARWICPNLSRVCIMTDHSSKSDKFKVSKEGMGAFVAARLRVNQASSTRGGAPSVSRLMNVRLDEDDIIFDNILNVDWAWSHDDTCSPHRRLVAPWEYNLDAASRWWMSTRHWEDLL</sequence>
<dbReference type="Proteomes" id="UP000006514">
    <property type="component" value="Unassembled WGS sequence"/>
</dbReference>
<dbReference type="Gene3D" id="3.80.10.10">
    <property type="entry name" value="Ribonuclease Inhibitor"/>
    <property type="match status" value="1"/>
</dbReference>
<protein>
    <recommendedName>
        <fullName evidence="3">F-box domain-containing protein</fullName>
    </recommendedName>
</protein>
<evidence type="ECO:0008006" key="3">
    <source>
        <dbReference type="Google" id="ProtNLM"/>
    </source>
</evidence>
<reference evidence="2" key="1">
    <citation type="journal article" date="2012" name="Science">
        <title>The Paleozoic origin of enzymatic lignin decomposition reconstructed from 31 fungal genomes.</title>
        <authorList>
            <person name="Floudas D."/>
            <person name="Binder M."/>
            <person name="Riley R."/>
            <person name="Barry K."/>
            <person name="Blanchette R.A."/>
            <person name="Henrissat B."/>
            <person name="Martinez A.T."/>
            <person name="Otillar R."/>
            <person name="Spatafora J.W."/>
            <person name="Yadav J.S."/>
            <person name="Aerts A."/>
            <person name="Benoit I."/>
            <person name="Boyd A."/>
            <person name="Carlson A."/>
            <person name="Copeland A."/>
            <person name="Coutinho P.M."/>
            <person name="de Vries R.P."/>
            <person name="Ferreira P."/>
            <person name="Findley K."/>
            <person name="Foster B."/>
            <person name="Gaskell J."/>
            <person name="Glotzer D."/>
            <person name="Gorecki P."/>
            <person name="Heitman J."/>
            <person name="Hesse C."/>
            <person name="Hori C."/>
            <person name="Igarashi K."/>
            <person name="Jurgens J.A."/>
            <person name="Kallen N."/>
            <person name="Kersten P."/>
            <person name="Kohler A."/>
            <person name="Kuees U."/>
            <person name="Kumar T.K.A."/>
            <person name="Kuo A."/>
            <person name="LaButti K."/>
            <person name="Larrondo L.F."/>
            <person name="Lindquist E."/>
            <person name="Ling A."/>
            <person name="Lombard V."/>
            <person name="Lucas S."/>
            <person name="Lundell T."/>
            <person name="Martin R."/>
            <person name="McLaughlin D.J."/>
            <person name="Morgenstern I."/>
            <person name="Morin E."/>
            <person name="Murat C."/>
            <person name="Nagy L.G."/>
            <person name="Nolan M."/>
            <person name="Ohm R.A."/>
            <person name="Patyshakuliyeva A."/>
            <person name="Rokas A."/>
            <person name="Ruiz-Duenas F.J."/>
            <person name="Sabat G."/>
            <person name="Salamov A."/>
            <person name="Samejima M."/>
            <person name="Schmutz J."/>
            <person name="Slot J.C."/>
            <person name="St John F."/>
            <person name="Stenlid J."/>
            <person name="Sun H."/>
            <person name="Sun S."/>
            <person name="Syed K."/>
            <person name="Tsang A."/>
            <person name="Wiebenga A."/>
            <person name="Young D."/>
            <person name="Pisabarro A."/>
            <person name="Eastwood D.C."/>
            <person name="Martin F."/>
            <person name="Cullen D."/>
            <person name="Grigoriev I.V."/>
            <person name="Hibbett D.S."/>
        </authorList>
    </citation>
    <scope>NUCLEOTIDE SEQUENCE [LARGE SCALE GENOMIC DNA]</scope>
    <source>
        <strain evidence="2">TFB10046</strain>
    </source>
</reference>
<proteinExistence type="predicted"/>
<organism evidence="1 2">
    <name type="scientific">Auricularia subglabra (strain TFB-10046 / SS5)</name>
    <name type="common">White-rot fungus</name>
    <name type="synonym">Auricularia delicata (strain TFB10046)</name>
    <dbReference type="NCBI Taxonomy" id="717982"/>
    <lineage>
        <taxon>Eukaryota</taxon>
        <taxon>Fungi</taxon>
        <taxon>Dikarya</taxon>
        <taxon>Basidiomycota</taxon>
        <taxon>Agaricomycotina</taxon>
        <taxon>Agaricomycetes</taxon>
        <taxon>Auriculariales</taxon>
        <taxon>Auriculariaceae</taxon>
        <taxon>Auricularia</taxon>
    </lineage>
</organism>
<name>J0CY15_AURST</name>
<gene>
    <name evidence="1" type="ORF">AURDEDRAFT_174914</name>
</gene>
<evidence type="ECO:0000313" key="2">
    <source>
        <dbReference type="Proteomes" id="UP000006514"/>
    </source>
</evidence>
<keyword evidence="2" id="KW-1185">Reference proteome</keyword>
<dbReference type="KEGG" id="adl:AURDEDRAFT_174914"/>
<dbReference type="InParanoid" id="J0CY15"/>
<dbReference type="EMBL" id="JH687873">
    <property type="protein sequence ID" value="EJD35994.1"/>
    <property type="molecule type" value="Genomic_DNA"/>
</dbReference>
<dbReference type="InterPro" id="IPR032675">
    <property type="entry name" value="LRR_dom_sf"/>
</dbReference>
<evidence type="ECO:0000313" key="1">
    <source>
        <dbReference type="EMBL" id="EJD35994.1"/>
    </source>
</evidence>